<reference evidence="9" key="1">
    <citation type="journal article" date="2023" name="G3 (Bethesda)">
        <title>Whole genome assemblies of Zophobas morio and Tenebrio molitor.</title>
        <authorList>
            <person name="Kaur S."/>
            <person name="Stinson S.A."/>
            <person name="diCenzo G.C."/>
        </authorList>
    </citation>
    <scope>NUCLEOTIDE SEQUENCE</scope>
    <source>
        <strain evidence="9">QUZm001</strain>
    </source>
</reference>
<dbReference type="AlphaFoldDB" id="A0AA38IT33"/>
<evidence type="ECO:0000256" key="2">
    <source>
        <dbReference type="ARBA" id="ARBA00004123"/>
    </source>
</evidence>
<comment type="similarity">
    <text evidence="3">Belongs to the HARBI1 family.</text>
</comment>
<dbReference type="GO" id="GO:0046872">
    <property type="term" value="F:metal ion binding"/>
    <property type="evidence" value="ECO:0007669"/>
    <property type="project" value="UniProtKB-KW"/>
</dbReference>
<protein>
    <recommendedName>
        <fullName evidence="8">DDE Tnp4 domain-containing protein</fullName>
    </recommendedName>
</protein>
<dbReference type="Proteomes" id="UP001168821">
    <property type="component" value="Unassembled WGS sequence"/>
</dbReference>
<dbReference type="InterPro" id="IPR027806">
    <property type="entry name" value="HARBI1_dom"/>
</dbReference>
<dbReference type="GO" id="GO:0005634">
    <property type="term" value="C:nucleus"/>
    <property type="evidence" value="ECO:0007669"/>
    <property type="project" value="UniProtKB-SubCell"/>
</dbReference>
<keyword evidence="10" id="KW-1185">Reference proteome</keyword>
<name>A0AA38IT33_9CUCU</name>
<proteinExistence type="inferred from homology"/>
<accession>A0AA38IT33</accession>
<evidence type="ECO:0000256" key="1">
    <source>
        <dbReference type="ARBA" id="ARBA00001968"/>
    </source>
</evidence>
<dbReference type="GO" id="GO:0016787">
    <property type="term" value="F:hydrolase activity"/>
    <property type="evidence" value="ECO:0007669"/>
    <property type="project" value="UniProtKB-KW"/>
</dbReference>
<keyword evidence="4" id="KW-0540">Nuclease</keyword>
<evidence type="ECO:0000313" key="10">
    <source>
        <dbReference type="Proteomes" id="UP001168821"/>
    </source>
</evidence>
<feature type="domain" description="DDE Tnp4" evidence="8">
    <location>
        <begin position="64"/>
        <end position="177"/>
    </location>
</feature>
<keyword evidence="6" id="KW-0378">Hydrolase</keyword>
<comment type="subcellular location">
    <subcellularLocation>
        <location evidence="2">Nucleus</location>
    </subcellularLocation>
</comment>
<comment type="cofactor">
    <cofactor evidence="1">
        <name>a divalent metal cation</name>
        <dbReference type="ChEBI" id="CHEBI:60240"/>
    </cofactor>
</comment>
<dbReference type="Pfam" id="PF13359">
    <property type="entry name" value="DDE_Tnp_4"/>
    <property type="match status" value="1"/>
</dbReference>
<comment type="caution">
    <text evidence="9">The sequence shown here is derived from an EMBL/GenBank/DDBJ whole genome shotgun (WGS) entry which is preliminary data.</text>
</comment>
<dbReference type="PANTHER" id="PTHR22930:SF289">
    <property type="entry name" value="DDE TNP4 DOMAIN-CONTAINING PROTEIN-RELATED"/>
    <property type="match status" value="1"/>
</dbReference>
<gene>
    <name evidence="9" type="ORF">Zmor_006092</name>
</gene>
<evidence type="ECO:0000256" key="3">
    <source>
        <dbReference type="ARBA" id="ARBA00006958"/>
    </source>
</evidence>
<evidence type="ECO:0000256" key="4">
    <source>
        <dbReference type="ARBA" id="ARBA00022722"/>
    </source>
</evidence>
<evidence type="ECO:0000256" key="7">
    <source>
        <dbReference type="ARBA" id="ARBA00023242"/>
    </source>
</evidence>
<dbReference type="EMBL" id="JALNTZ010000002">
    <property type="protein sequence ID" value="KAJ3661705.1"/>
    <property type="molecule type" value="Genomic_DNA"/>
</dbReference>
<dbReference type="GO" id="GO:0004518">
    <property type="term" value="F:nuclease activity"/>
    <property type="evidence" value="ECO:0007669"/>
    <property type="project" value="UniProtKB-KW"/>
</dbReference>
<evidence type="ECO:0000256" key="6">
    <source>
        <dbReference type="ARBA" id="ARBA00022801"/>
    </source>
</evidence>
<sequence length="199" mass="22525">MLLVVADFVGMSEASACKIITEVTQAIASLRPRLVSMPSTPEQITQTQISFYRIASFPKIIGAIDCSHVDIESPGGENAEYYRCRKGWFSWNVQIICDSDRRILDIVARWPGSTHDQTIFNNSAVKRKFVSGQFGDAVLLGDSGYAATDYLMTPVLNPQTPQEMLYESHIRIRNPIECYEIWKRRFFTSSLDACKCRLI</sequence>
<keyword evidence="7" id="KW-0539">Nucleus</keyword>
<evidence type="ECO:0000259" key="8">
    <source>
        <dbReference type="Pfam" id="PF13359"/>
    </source>
</evidence>
<evidence type="ECO:0000313" key="9">
    <source>
        <dbReference type="EMBL" id="KAJ3661705.1"/>
    </source>
</evidence>
<evidence type="ECO:0000256" key="5">
    <source>
        <dbReference type="ARBA" id="ARBA00022723"/>
    </source>
</evidence>
<keyword evidence="5" id="KW-0479">Metal-binding</keyword>
<organism evidence="9 10">
    <name type="scientific">Zophobas morio</name>
    <dbReference type="NCBI Taxonomy" id="2755281"/>
    <lineage>
        <taxon>Eukaryota</taxon>
        <taxon>Metazoa</taxon>
        <taxon>Ecdysozoa</taxon>
        <taxon>Arthropoda</taxon>
        <taxon>Hexapoda</taxon>
        <taxon>Insecta</taxon>
        <taxon>Pterygota</taxon>
        <taxon>Neoptera</taxon>
        <taxon>Endopterygota</taxon>
        <taxon>Coleoptera</taxon>
        <taxon>Polyphaga</taxon>
        <taxon>Cucujiformia</taxon>
        <taxon>Tenebrionidae</taxon>
        <taxon>Zophobas</taxon>
    </lineage>
</organism>
<dbReference type="InterPro" id="IPR045249">
    <property type="entry name" value="HARBI1-like"/>
</dbReference>
<dbReference type="PANTHER" id="PTHR22930">
    <property type="match status" value="1"/>
</dbReference>